<accession>A0A662D9X7</accession>
<dbReference type="InterPro" id="IPR043128">
    <property type="entry name" value="Rev_trsase/Diguanyl_cyclase"/>
</dbReference>
<gene>
    <name evidence="4" type="ORF">DRJ04_08575</name>
</gene>
<evidence type="ECO:0000259" key="2">
    <source>
        <dbReference type="PROSITE" id="PS50113"/>
    </source>
</evidence>
<dbReference type="NCBIfam" id="TIGR00254">
    <property type="entry name" value="GGDEF"/>
    <property type="match status" value="1"/>
</dbReference>
<dbReference type="Pfam" id="PF00990">
    <property type="entry name" value="GGDEF"/>
    <property type="match status" value="1"/>
</dbReference>
<dbReference type="Pfam" id="PF08447">
    <property type="entry name" value="PAS_3"/>
    <property type="match status" value="1"/>
</dbReference>
<feature type="domain" description="PAC" evidence="2">
    <location>
        <begin position="206"/>
        <end position="256"/>
    </location>
</feature>
<reference evidence="4 5" key="1">
    <citation type="submission" date="2018-06" db="EMBL/GenBank/DDBJ databases">
        <title>Extensive metabolic versatility and redundancy in microbially diverse, dynamic hydrothermal sediments.</title>
        <authorList>
            <person name="Dombrowski N."/>
            <person name="Teske A."/>
            <person name="Baker B.J."/>
        </authorList>
    </citation>
    <scope>NUCLEOTIDE SEQUENCE [LARGE SCALE GENOMIC DNA]</scope>
    <source>
        <strain evidence="4">B3_G15</strain>
    </source>
</reference>
<dbReference type="InterPro" id="IPR050469">
    <property type="entry name" value="Diguanylate_Cyclase"/>
</dbReference>
<dbReference type="InterPro" id="IPR029787">
    <property type="entry name" value="Nucleotide_cyclase"/>
</dbReference>
<evidence type="ECO:0000313" key="4">
    <source>
        <dbReference type="EMBL" id="RLE11143.1"/>
    </source>
</evidence>
<dbReference type="GO" id="GO:0043709">
    <property type="term" value="P:cell adhesion involved in single-species biofilm formation"/>
    <property type="evidence" value="ECO:0007669"/>
    <property type="project" value="TreeGrafter"/>
</dbReference>
<dbReference type="InterPro" id="IPR013656">
    <property type="entry name" value="PAS_4"/>
</dbReference>
<dbReference type="GO" id="GO:1902201">
    <property type="term" value="P:negative regulation of bacterial-type flagellum-dependent cell motility"/>
    <property type="evidence" value="ECO:0007669"/>
    <property type="project" value="TreeGrafter"/>
</dbReference>
<dbReference type="PANTHER" id="PTHR45138:SF9">
    <property type="entry name" value="DIGUANYLATE CYCLASE DGCM-RELATED"/>
    <property type="match status" value="1"/>
</dbReference>
<dbReference type="InterPro" id="IPR013655">
    <property type="entry name" value="PAS_fold_3"/>
</dbReference>
<evidence type="ECO:0000313" key="5">
    <source>
        <dbReference type="Proteomes" id="UP000280417"/>
    </source>
</evidence>
<dbReference type="InterPro" id="IPR000160">
    <property type="entry name" value="GGDEF_dom"/>
</dbReference>
<dbReference type="PROSITE" id="PS50112">
    <property type="entry name" value="PAS"/>
    <property type="match status" value="2"/>
</dbReference>
<dbReference type="Gene3D" id="3.30.450.40">
    <property type="match status" value="1"/>
</dbReference>
<organism evidence="4 5">
    <name type="scientific">Aerophobetes bacterium</name>
    <dbReference type="NCBI Taxonomy" id="2030807"/>
    <lineage>
        <taxon>Bacteria</taxon>
        <taxon>Candidatus Aerophobota</taxon>
    </lineage>
</organism>
<dbReference type="SMART" id="SM00091">
    <property type="entry name" value="PAS"/>
    <property type="match status" value="2"/>
</dbReference>
<dbReference type="Gene3D" id="3.30.70.270">
    <property type="match status" value="1"/>
</dbReference>
<dbReference type="GO" id="GO:0052621">
    <property type="term" value="F:diguanylate cyclase activity"/>
    <property type="evidence" value="ECO:0007669"/>
    <property type="project" value="TreeGrafter"/>
</dbReference>
<dbReference type="NCBIfam" id="TIGR00229">
    <property type="entry name" value="sensory_box"/>
    <property type="match status" value="2"/>
</dbReference>
<dbReference type="CDD" id="cd00130">
    <property type="entry name" value="PAS"/>
    <property type="match status" value="2"/>
</dbReference>
<feature type="domain" description="GGDEF" evidence="3">
    <location>
        <begin position="459"/>
        <end position="582"/>
    </location>
</feature>
<dbReference type="InterPro" id="IPR035965">
    <property type="entry name" value="PAS-like_dom_sf"/>
</dbReference>
<dbReference type="FunFam" id="3.30.70.270:FF:000001">
    <property type="entry name" value="Diguanylate cyclase domain protein"/>
    <property type="match status" value="1"/>
</dbReference>
<dbReference type="InterPro" id="IPR029016">
    <property type="entry name" value="GAF-like_dom_sf"/>
</dbReference>
<dbReference type="Gene3D" id="3.30.450.20">
    <property type="entry name" value="PAS domain"/>
    <property type="match status" value="2"/>
</dbReference>
<dbReference type="CDD" id="cd01949">
    <property type="entry name" value="GGDEF"/>
    <property type="match status" value="1"/>
</dbReference>
<proteinExistence type="predicted"/>
<evidence type="ECO:0000259" key="3">
    <source>
        <dbReference type="PROSITE" id="PS50887"/>
    </source>
</evidence>
<dbReference type="SUPFAM" id="SSF55785">
    <property type="entry name" value="PYP-like sensor domain (PAS domain)"/>
    <property type="match status" value="2"/>
</dbReference>
<evidence type="ECO:0000259" key="1">
    <source>
        <dbReference type="PROSITE" id="PS50112"/>
    </source>
</evidence>
<sequence>MEESSPDVISGEGMEKKYNLVIENSPDLIAVVSEDGKFLNVNSKMAQSFGLDKEKLTGRYLFEVVPEKFAKEQLRMGKKAIEEGKSQIFESSRGGRYFHNIVFSIPGEKAFVIVARDITEIREAGCILKESEEKYRTIVENSTTGIYIYQDKKFIFVNKTMEKLTGYTKKEFLSMNYLKLVHPDHREKMEKVLNKLLAENVKDISFRSQFIVIRKDGENVWMEDKPAVIRYRGKAAILGSWVDVTEHKRIREKVENLGILYREIGKAVNASSSLDFLCEEILSVLKTILNYDMADILVYNADKNTLNLGAQIGYPDDLKKKTIKEQKIDEKSLRAEIFCFLQKKPIYITDVQKSPLTEYARYLYKTYDVSQIYVLPLVSRATLEGIMQVLVCSGKTLSKEDRELLDIASEEIAVGIVKIKAEEKLRELAEKDFLTGLYNIQRLWQEIKEQENRNERYGEDYSIIYLDIDNFKACNDTYGHLEGDKVLKTMGEILRDSLRKADSAYRYGGEEFAVLLPHTCKEEARKVAERIREGVRRRLYPERKITVSIGVSDSKTDKDVIRAADRAMYEAKREGKDKIKVI</sequence>
<dbReference type="SMART" id="SM00267">
    <property type="entry name" value="GGDEF"/>
    <property type="match status" value="1"/>
</dbReference>
<dbReference type="InterPro" id="IPR000014">
    <property type="entry name" value="PAS"/>
</dbReference>
<feature type="domain" description="PAS" evidence="1">
    <location>
        <begin position="131"/>
        <end position="200"/>
    </location>
</feature>
<dbReference type="SUPFAM" id="SSF55781">
    <property type="entry name" value="GAF domain-like"/>
    <property type="match status" value="1"/>
</dbReference>
<evidence type="ECO:0008006" key="6">
    <source>
        <dbReference type="Google" id="ProtNLM"/>
    </source>
</evidence>
<dbReference type="GO" id="GO:0005886">
    <property type="term" value="C:plasma membrane"/>
    <property type="evidence" value="ECO:0007669"/>
    <property type="project" value="TreeGrafter"/>
</dbReference>
<feature type="domain" description="PAS" evidence="1">
    <location>
        <begin position="14"/>
        <end position="84"/>
    </location>
</feature>
<comment type="caution">
    <text evidence="4">The sequence shown here is derived from an EMBL/GenBank/DDBJ whole genome shotgun (WGS) entry which is preliminary data.</text>
</comment>
<name>A0A662D9X7_UNCAE</name>
<dbReference type="InterPro" id="IPR000700">
    <property type="entry name" value="PAS-assoc_C"/>
</dbReference>
<dbReference type="SUPFAM" id="SSF55073">
    <property type="entry name" value="Nucleotide cyclase"/>
    <property type="match status" value="1"/>
</dbReference>
<dbReference type="Proteomes" id="UP000280417">
    <property type="component" value="Unassembled WGS sequence"/>
</dbReference>
<dbReference type="AlphaFoldDB" id="A0A662D9X7"/>
<dbReference type="PANTHER" id="PTHR45138">
    <property type="entry name" value="REGULATORY COMPONENTS OF SENSORY TRANSDUCTION SYSTEM"/>
    <property type="match status" value="1"/>
</dbReference>
<dbReference type="EMBL" id="QMQA01000281">
    <property type="protein sequence ID" value="RLE11143.1"/>
    <property type="molecule type" value="Genomic_DNA"/>
</dbReference>
<protein>
    <recommendedName>
        <fullName evidence="6">Diguanylate cyclase</fullName>
    </recommendedName>
</protein>
<dbReference type="Pfam" id="PF08448">
    <property type="entry name" value="PAS_4"/>
    <property type="match status" value="1"/>
</dbReference>
<dbReference type="PROSITE" id="PS50887">
    <property type="entry name" value="GGDEF"/>
    <property type="match status" value="1"/>
</dbReference>
<dbReference type="PROSITE" id="PS50113">
    <property type="entry name" value="PAC"/>
    <property type="match status" value="1"/>
</dbReference>